<protein>
    <recommendedName>
        <fullName evidence="5 15">Hypoxanthine phosphoribosyltransferase</fullName>
        <ecNumber evidence="5 15">2.4.2.8</ecNumber>
    </recommendedName>
</protein>
<dbReference type="PANTHER" id="PTHR43340">
    <property type="entry name" value="HYPOXANTHINE-GUANINE PHOSPHORIBOSYLTRANSFERASE"/>
    <property type="match status" value="1"/>
</dbReference>
<keyword evidence="8 15" id="KW-0808">Transferase</keyword>
<comment type="pathway">
    <text evidence="3 15">Purine metabolism; IMP biosynthesis via salvage pathway; IMP from hypoxanthine: step 1/1.</text>
</comment>
<organism evidence="17 18">
    <name type="scientific">Desulfobacter postgatei</name>
    <dbReference type="NCBI Taxonomy" id="2293"/>
    <lineage>
        <taxon>Bacteria</taxon>
        <taxon>Pseudomonadati</taxon>
        <taxon>Thermodesulfobacteriota</taxon>
        <taxon>Desulfobacteria</taxon>
        <taxon>Desulfobacterales</taxon>
        <taxon>Desulfobacteraceae</taxon>
        <taxon>Desulfobacter</taxon>
    </lineage>
</organism>
<dbReference type="GO" id="GO:0046100">
    <property type="term" value="P:hypoxanthine metabolic process"/>
    <property type="evidence" value="ECO:0007669"/>
    <property type="project" value="TreeGrafter"/>
</dbReference>
<evidence type="ECO:0000256" key="5">
    <source>
        <dbReference type="ARBA" id="ARBA00011895"/>
    </source>
</evidence>
<comment type="subcellular location">
    <subcellularLocation>
        <location evidence="2 15">Cytoplasm</location>
    </subcellularLocation>
</comment>
<dbReference type="GO" id="GO:0004422">
    <property type="term" value="F:hypoxanthine phosphoribosyltransferase activity"/>
    <property type="evidence" value="ECO:0007669"/>
    <property type="project" value="InterPro"/>
</dbReference>
<gene>
    <name evidence="17" type="primary">hpt</name>
    <name evidence="17" type="ORF">CSA25_06155</name>
</gene>
<dbReference type="InterPro" id="IPR000836">
    <property type="entry name" value="PRTase_dom"/>
</dbReference>
<dbReference type="GO" id="GO:0005829">
    <property type="term" value="C:cytosol"/>
    <property type="evidence" value="ECO:0007669"/>
    <property type="project" value="TreeGrafter"/>
</dbReference>
<evidence type="ECO:0000256" key="14">
    <source>
        <dbReference type="ARBA" id="ARBA00049402"/>
    </source>
</evidence>
<evidence type="ECO:0000256" key="2">
    <source>
        <dbReference type="ARBA" id="ARBA00004496"/>
    </source>
</evidence>
<dbReference type="SUPFAM" id="SSF53271">
    <property type="entry name" value="PRTase-like"/>
    <property type="match status" value="1"/>
</dbReference>
<dbReference type="AlphaFoldDB" id="A0A2G6MQ57"/>
<evidence type="ECO:0000256" key="9">
    <source>
        <dbReference type="ARBA" id="ARBA00022723"/>
    </source>
</evidence>
<evidence type="ECO:0000256" key="10">
    <source>
        <dbReference type="ARBA" id="ARBA00022726"/>
    </source>
</evidence>
<comment type="caution">
    <text evidence="17">The sequence shown here is derived from an EMBL/GenBank/DDBJ whole genome shotgun (WGS) entry which is preliminary data.</text>
</comment>
<keyword evidence="11 15" id="KW-0547">Nucleotide-binding</keyword>
<dbReference type="CDD" id="cd06223">
    <property type="entry name" value="PRTases_typeI"/>
    <property type="match status" value="1"/>
</dbReference>
<dbReference type="PANTHER" id="PTHR43340:SF1">
    <property type="entry name" value="HYPOXANTHINE PHOSPHORIBOSYLTRANSFERASE"/>
    <property type="match status" value="1"/>
</dbReference>
<dbReference type="GO" id="GO:0000287">
    <property type="term" value="F:magnesium ion binding"/>
    <property type="evidence" value="ECO:0007669"/>
    <property type="project" value="TreeGrafter"/>
</dbReference>
<dbReference type="NCBIfam" id="TIGR01203">
    <property type="entry name" value="HGPRTase"/>
    <property type="match status" value="1"/>
</dbReference>
<comment type="cofactor">
    <cofactor evidence="1 15">
        <name>Mg(2+)</name>
        <dbReference type="ChEBI" id="CHEBI:18420"/>
    </cofactor>
</comment>
<dbReference type="InterPro" id="IPR005904">
    <property type="entry name" value="Hxn_phspho_trans"/>
</dbReference>
<accession>A0A2G6MQ57</accession>
<dbReference type="GO" id="GO:0000166">
    <property type="term" value="F:nucleotide binding"/>
    <property type="evidence" value="ECO:0007669"/>
    <property type="project" value="UniProtKB-KW"/>
</dbReference>
<evidence type="ECO:0000256" key="4">
    <source>
        <dbReference type="ARBA" id="ARBA00008391"/>
    </source>
</evidence>
<evidence type="ECO:0000256" key="3">
    <source>
        <dbReference type="ARBA" id="ARBA00004669"/>
    </source>
</evidence>
<evidence type="ECO:0000256" key="7">
    <source>
        <dbReference type="ARBA" id="ARBA00022676"/>
    </source>
</evidence>
<dbReference type="UniPathway" id="UPA00591">
    <property type="reaction ID" value="UER00648"/>
</dbReference>
<comment type="similarity">
    <text evidence="4 15">Belongs to the purine/pyrimidine phosphoribosyltransferase family.</text>
</comment>
<evidence type="ECO:0000256" key="13">
    <source>
        <dbReference type="ARBA" id="ARBA00048811"/>
    </source>
</evidence>
<evidence type="ECO:0000256" key="15">
    <source>
        <dbReference type="RuleBase" id="RU364099"/>
    </source>
</evidence>
<dbReference type="Gene3D" id="3.40.50.2020">
    <property type="match status" value="1"/>
</dbReference>
<dbReference type="EC" id="2.4.2.8" evidence="5 15"/>
<keyword evidence="9 15" id="KW-0479">Metal-binding</keyword>
<dbReference type="GO" id="GO:0032264">
    <property type="term" value="P:IMP salvage"/>
    <property type="evidence" value="ECO:0007669"/>
    <property type="project" value="UniProtKB-UniPathway"/>
</dbReference>
<proteinExistence type="inferred from homology"/>
<evidence type="ECO:0000256" key="1">
    <source>
        <dbReference type="ARBA" id="ARBA00001946"/>
    </source>
</evidence>
<dbReference type="FunFam" id="3.40.50.2020:FF:000006">
    <property type="entry name" value="Hypoxanthine phosphoribosyltransferase"/>
    <property type="match status" value="1"/>
</dbReference>
<dbReference type="InterPro" id="IPR029057">
    <property type="entry name" value="PRTase-like"/>
</dbReference>
<keyword evidence="10 15" id="KW-0660">Purine salvage</keyword>
<evidence type="ECO:0000256" key="11">
    <source>
        <dbReference type="ARBA" id="ARBA00022741"/>
    </source>
</evidence>
<dbReference type="EMBL" id="PDTI01000055">
    <property type="protein sequence ID" value="PIE62238.1"/>
    <property type="molecule type" value="Genomic_DNA"/>
</dbReference>
<evidence type="ECO:0000256" key="8">
    <source>
        <dbReference type="ARBA" id="ARBA00022679"/>
    </source>
</evidence>
<evidence type="ECO:0000256" key="6">
    <source>
        <dbReference type="ARBA" id="ARBA00022490"/>
    </source>
</evidence>
<reference evidence="17 18" key="1">
    <citation type="submission" date="2017-10" db="EMBL/GenBank/DDBJ databases">
        <title>Novel microbial diversity and functional potential in the marine mammal oral microbiome.</title>
        <authorList>
            <person name="Dudek N.K."/>
            <person name="Sun C.L."/>
            <person name="Burstein D."/>
            <person name="Kantor R.S."/>
            <person name="Aliaga Goltsman D.S."/>
            <person name="Bik E.M."/>
            <person name="Thomas B.C."/>
            <person name="Banfield J.F."/>
            <person name="Relman D.A."/>
        </authorList>
    </citation>
    <scope>NUCLEOTIDE SEQUENCE [LARGE SCALE GENOMIC DNA]</scope>
    <source>
        <strain evidence="17">DOLJORAL78_47_202</strain>
    </source>
</reference>
<evidence type="ECO:0000256" key="12">
    <source>
        <dbReference type="ARBA" id="ARBA00022842"/>
    </source>
</evidence>
<keyword evidence="7 15" id="KW-0328">Glycosyltransferase</keyword>
<dbReference type="GO" id="GO:0052657">
    <property type="term" value="F:guanine phosphoribosyltransferase activity"/>
    <property type="evidence" value="ECO:0007669"/>
    <property type="project" value="UniProtKB-ARBA"/>
</dbReference>
<keyword evidence="12 15" id="KW-0460">Magnesium</keyword>
<comment type="catalytic activity">
    <reaction evidence="14">
        <text>IMP + diphosphate = hypoxanthine + 5-phospho-alpha-D-ribose 1-diphosphate</text>
        <dbReference type="Rhea" id="RHEA:17973"/>
        <dbReference type="ChEBI" id="CHEBI:17368"/>
        <dbReference type="ChEBI" id="CHEBI:33019"/>
        <dbReference type="ChEBI" id="CHEBI:58017"/>
        <dbReference type="ChEBI" id="CHEBI:58053"/>
        <dbReference type="EC" id="2.4.2.8"/>
    </reaction>
    <physiologicalReaction direction="right-to-left" evidence="14">
        <dbReference type="Rhea" id="RHEA:17975"/>
    </physiologicalReaction>
</comment>
<dbReference type="InterPro" id="IPR050408">
    <property type="entry name" value="HGPRT"/>
</dbReference>
<keyword evidence="6 15" id="KW-0963">Cytoplasm</keyword>
<dbReference type="GO" id="GO:0006178">
    <property type="term" value="P:guanine salvage"/>
    <property type="evidence" value="ECO:0007669"/>
    <property type="project" value="TreeGrafter"/>
</dbReference>
<evidence type="ECO:0000259" key="16">
    <source>
        <dbReference type="Pfam" id="PF00156"/>
    </source>
</evidence>
<sequence>MPEITPLISQQEIQEKTRKVGQKITQDYERLDLVVVGVLKGAFVFLADLVRQIAIDHEIDLVGASSYEGTSSTGQVVFTKKPDLELKGRDVLLVEDIVDTGWTLVKMIESIKSLNPRSIKTCALIEKSERREAQINVDYSCFCIDGGFIVGYGLDYNEKYRNLPAIFNLNLRHKI</sequence>
<evidence type="ECO:0000313" key="18">
    <source>
        <dbReference type="Proteomes" id="UP000231203"/>
    </source>
</evidence>
<evidence type="ECO:0000313" key="17">
    <source>
        <dbReference type="EMBL" id="PIE62238.1"/>
    </source>
</evidence>
<dbReference type="GO" id="GO:0032263">
    <property type="term" value="P:GMP salvage"/>
    <property type="evidence" value="ECO:0007669"/>
    <property type="project" value="TreeGrafter"/>
</dbReference>
<comment type="catalytic activity">
    <reaction evidence="13">
        <text>GMP + diphosphate = guanine + 5-phospho-alpha-D-ribose 1-diphosphate</text>
        <dbReference type="Rhea" id="RHEA:25424"/>
        <dbReference type="ChEBI" id="CHEBI:16235"/>
        <dbReference type="ChEBI" id="CHEBI:33019"/>
        <dbReference type="ChEBI" id="CHEBI:58017"/>
        <dbReference type="ChEBI" id="CHEBI:58115"/>
        <dbReference type="EC" id="2.4.2.8"/>
    </reaction>
    <physiologicalReaction direction="right-to-left" evidence="13">
        <dbReference type="Rhea" id="RHEA:25426"/>
    </physiologicalReaction>
</comment>
<name>A0A2G6MQ57_9BACT</name>
<dbReference type="Proteomes" id="UP000231203">
    <property type="component" value="Unassembled WGS sequence"/>
</dbReference>
<dbReference type="Pfam" id="PF00156">
    <property type="entry name" value="Pribosyltran"/>
    <property type="match status" value="1"/>
</dbReference>
<dbReference type="GO" id="GO:0006166">
    <property type="term" value="P:purine ribonucleoside salvage"/>
    <property type="evidence" value="ECO:0007669"/>
    <property type="project" value="UniProtKB-KW"/>
</dbReference>
<feature type="domain" description="Phosphoribosyltransferase" evidence="16">
    <location>
        <begin position="11"/>
        <end position="156"/>
    </location>
</feature>